<sequence>METNELLLIMILTLFHVGGVSAVPPSELKPCFERYDGFKIVDAAPFHSEWRMKSEEQCLEFCVRSSSRCVSIVYDKYSHICHYFSINAIEAELIVKSPRMVYFQTAEKECIDKKLLQLITEENERQTALMEIQRLRAAISTTLEPQTTQSVEDMATREDVESNDENILALDADFDGDPMNFVKLAEEEKENEDVSKGELSFSSTASTSTTTGSTTTSTTTEATTTTTTTEAPTTTSTTTVATTTQRFVEPSTTTTRKPTTTTEATTTEITTSSTTTTVKTSVSVTPKITKPTTTTTTEATTTSKAARTLPISFPVISSMDDKIDEMMPVMSGFKIHKKTLPDMIEEAMEKKPDMIEVRRAPPKGKSPVAKTFAEEEEARPSIYDANCKENAQEIWLAVENSQVESGIRSSVLKLASQPQECMDTCKTLEIGGFNCDSFTFLESSKRCIFHATPQRFQVKPAFSNDFSTRAFKKYCFPADLTPFSDCVEFLAFRDYSMEIEPREVFEGLPSNNEGISACIELCVLATDFRCKSANFDQQSGMCLLFAEHSLSRPAAFREHQLANQLYFENGCVPVEVPTEQSVLDKFAKTERITPVKLDFRTITH</sequence>
<evidence type="ECO:0000256" key="2">
    <source>
        <dbReference type="SAM" id="SignalP"/>
    </source>
</evidence>
<evidence type="ECO:0000313" key="4">
    <source>
        <dbReference type="EMBL" id="CAD5212430.1"/>
    </source>
</evidence>
<dbReference type="EMBL" id="CAJFCW020000002">
    <property type="protein sequence ID" value="CAG9095998.1"/>
    <property type="molecule type" value="Genomic_DNA"/>
</dbReference>
<feature type="chain" id="PRO_5035594705" description="Apple domain-containing protein" evidence="2">
    <location>
        <begin position="23"/>
        <end position="604"/>
    </location>
</feature>
<feature type="signal peptide" evidence="2">
    <location>
        <begin position="1"/>
        <end position="22"/>
    </location>
</feature>
<feature type="domain" description="Apple" evidence="3">
    <location>
        <begin position="387"/>
        <end position="475"/>
    </location>
</feature>
<dbReference type="Proteomes" id="UP000783686">
    <property type="component" value="Unassembled WGS sequence"/>
</dbReference>
<name>A0A811KAL4_9BILA</name>
<dbReference type="CDD" id="cd01099">
    <property type="entry name" value="PAN_AP_HGF"/>
    <property type="match status" value="1"/>
</dbReference>
<feature type="domain" description="Apple" evidence="3">
    <location>
        <begin position="486"/>
        <end position="571"/>
    </location>
</feature>
<dbReference type="OrthoDB" id="5867217at2759"/>
<dbReference type="PANTHER" id="PTHR47327">
    <property type="entry name" value="FI18240P1-RELATED"/>
    <property type="match status" value="1"/>
</dbReference>
<protein>
    <recommendedName>
        <fullName evidence="3">Apple domain-containing protein</fullName>
    </recommendedName>
</protein>
<accession>A0A811KAL4</accession>
<evidence type="ECO:0000256" key="1">
    <source>
        <dbReference type="SAM" id="MobiDB-lite"/>
    </source>
</evidence>
<proteinExistence type="predicted"/>
<dbReference type="SUPFAM" id="SSF57414">
    <property type="entry name" value="Hairpin loop containing domain-like"/>
    <property type="match status" value="3"/>
</dbReference>
<dbReference type="InterPro" id="IPR003609">
    <property type="entry name" value="Pan_app"/>
</dbReference>
<feature type="compositionally biased region" description="Low complexity" evidence="1">
    <location>
        <begin position="202"/>
        <end position="272"/>
    </location>
</feature>
<feature type="domain" description="Apple" evidence="3">
    <location>
        <begin position="31"/>
        <end position="110"/>
    </location>
</feature>
<dbReference type="InterPro" id="IPR052774">
    <property type="entry name" value="Celegans_DevNeuronal_Protein"/>
</dbReference>
<comment type="caution">
    <text evidence="4">The sequence shown here is derived from an EMBL/GenBank/DDBJ whole genome shotgun (WGS) entry which is preliminary data.</text>
</comment>
<keyword evidence="2" id="KW-0732">Signal</keyword>
<dbReference type="AlphaFoldDB" id="A0A811KAL4"/>
<organism evidence="4 5">
    <name type="scientific">Bursaphelenchus okinawaensis</name>
    <dbReference type="NCBI Taxonomy" id="465554"/>
    <lineage>
        <taxon>Eukaryota</taxon>
        <taxon>Metazoa</taxon>
        <taxon>Ecdysozoa</taxon>
        <taxon>Nematoda</taxon>
        <taxon>Chromadorea</taxon>
        <taxon>Rhabditida</taxon>
        <taxon>Tylenchina</taxon>
        <taxon>Tylenchomorpha</taxon>
        <taxon>Aphelenchoidea</taxon>
        <taxon>Aphelenchoididae</taxon>
        <taxon>Bursaphelenchus</taxon>
    </lineage>
</organism>
<dbReference type="PANTHER" id="PTHR47327:SF1">
    <property type="entry name" value="RE15579P"/>
    <property type="match status" value="1"/>
</dbReference>
<dbReference type="GO" id="GO:0009653">
    <property type="term" value="P:anatomical structure morphogenesis"/>
    <property type="evidence" value="ECO:0007669"/>
    <property type="project" value="TreeGrafter"/>
</dbReference>
<dbReference type="Gene3D" id="3.50.4.10">
    <property type="entry name" value="Hepatocyte Growth Factor"/>
    <property type="match status" value="1"/>
</dbReference>
<gene>
    <name evidence="4" type="ORF">BOKJ2_LOCUS4231</name>
</gene>
<dbReference type="SMART" id="SM00473">
    <property type="entry name" value="PAN_AP"/>
    <property type="match status" value="3"/>
</dbReference>
<dbReference type="EMBL" id="CAJFDH010000002">
    <property type="protein sequence ID" value="CAD5212430.1"/>
    <property type="molecule type" value="Genomic_DNA"/>
</dbReference>
<dbReference type="PROSITE" id="PS50948">
    <property type="entry name" value="PAN"/>
    <property type="match status" value="3"/>
</dbReference>
<dbReference type="Pfam" id="PF00024">
    <property type="entry name" value="PAN_1"/>
    <property type="match status" value="3"/>
</dbReference>
<dbReference type="Proteomes" id="UP000614601">
    <property type="component" value="Unassembled WGS sequence"/>
</dbReference>
<reference evidence="4" key="1">
    <citation type="submission" date="2020-09" db="EMBL/GenBank/DDBJ databases">
        <authorList>
            <person name="Kikuchi T."/>
        </authorList>
    </citation>
    <scope>NUCLEOTIDE SEQUENCE</scope>
    <source>
        <strain evidence="4">SH1</strain>
    </source>
</reference>
<keyword evidence="5" id="KW-1185">Reference proteome</keyword>
<feature type="region of interest" description="Disordered" evidence="1">
    <location>
        <begin position="187"/>
        <end position="272"/>
    </location>
</feature>
<evidence type="ECO:0000259" key="3">
    <source>
        <dbReference type="PROSITE" id="PS50948"/>
    </source>
</evidence>
<evidence type="ECO:0000313" key="5">
    <source>
        <dbReference type="Proteomes" id="UP000614601"/>
    </source>
</evidence>